<evidence type="ECO:0000256" key="5">
    <source>
        <dbReference type="ARBA" id="ARBA00022723"/>
    </source>
</evidence>
<keyword evidence="3 11" id="KW-0548">Nucleotidyltransferase</keyword>
<feature type="compositionally biased region" description="Low complexity" evidence="12">
    <location>
        <begin position="485"/>
        <end position="505"/>
    </location>
</feature>
<dbReference type="GO" id="GO:0009360">
    <property type="term" value="C:DNA polymerase III complex"/>
    <property type="evidence" value="ECO:0007669"/>
    <property type="project" value="InterPro"/>
</dbReference>
<organism evidence="14 15">
    <name type="scientific">Desulfobulbus oralis</name>
    <dbReference type="NCBI Taxonomy" id="1986146"/>
    <lineage>
        <taxon>Bacteria</taxon>
        <taxon>Pseudomonadati</taxon>
        <taxon>Thermodesulfobacteriota</taxon>
        <taxon>Desulfobulbia</taxon>
        <taxon>Desulfobulbales</taxon>
        <taxon>Desulfobulbaceae</taxon>
        <taxon>Desulfobulbus</taxon>
    </lineage>
</organism>
<keyword evidence="8 11" id="KW-0067">ATP-binding</keyword>
<dbReference type="KEGG" id="deo:CAY53_04360"/>
<dbReference type="FunFam" id="3.40.50.300:FF:000014">
    <property type="entry name" value="DNA polymerase III subunit gamma/tau"/>
    <property type="match status" value="1"/>
</dbReference>
<feature type="compositionally biased region" description="Pro residues" evidence="12">
    <location>
        <begin position="451"/>
        <end position="484"/>
    </location>
</feature>
<dbReference type="AlphaFoldDB" id="A0A2L1GR99"/>
<dbReference type="InterPro" id="IPR022754">
    <property type="entry name" value="DNA_pol_III_gamma-3"/>
</dbReference>
<dbReference type="Gene3D" id="3.40.50.300">
    <property type="entry name" value="P-loop containing nucleotide triphosphate hydrolases"/>
    <property type="match status" value="1"/>
</dbReference>
<gene>
    <name evidence="11" type="primary">dnaX</name>
    <name evidence="14" type="ORF">CAY53_04360</name>
</gene>
<dbReference type="GO" id="GO:0005524">
    <property type="term" value="F:ATP binding"/>
    <property type="evidence" value="ECO:0007669"/>
    <property type="project" value="UniProtKB-KW"/>
</dbReference>
<dbReference type="InterPro" id="IPR027417">
    <property type="entry name" value="P-loop_NTPase"/>
</dbReference>
<reference evidence="14 15" key="1">
    <citation type="journal article" date="2018" name="MBio">
        <title>Insights into the evolution of host association through the isolation and characterization of a novel human periodontal pathobiont, Desulfobulbus oralis.</title>
        <authorList>
            <person name="Cross K.L."/>
            <person name="Chirania P."/>
            <person name="Xiong W."/>
            <person name="Beall C.J."/>
            <person name="Elkins J.G."/>
            <person name="Giannone R.J."/>
            <person name="Griffen A.L."/>
            <person name="Guss A.M."/>
            <person name="Hettich R.L."/>
            <person name="Joshi S.S."/>
            <person name="Mokrzan E.M."/>
            <person name="Martin R.K."/>
            <person name="Zhulin I.B."/>
            <person name="Leys E.J."/>
            <person name="Podar M."/>
        </authorList>
    </citation>
    <scope>NUCLEOTIDE SEQUENCE [LARGE SCALE GENOMIC DNA]</scope>
    <source>
        <strain evidence="14 15">ORNL</strain>
    </source>
</reference>
<protein>
    <recommendedName>
        <fullName evidence="11">DNA polymerase III subunit gamma/tau</fullName>
        <ecNumber evidence="11">2.7.7.7</ecNumber>
    </recommendedName>
</protein>
<keyword evidence="7" id="KW-0862">Zinc</keyword>
<dbReference type="SUPFAM" id="SSF48019">
    <property type="entry name" value="post-AAA+ oligomerization domain-like"/>
    <property type="match status" value="1"/>
</dbReference>
<evidence type="ECO:0000256" key="12">
    <source>
        <dbReference type="SAM" id="MobiDB-lite"/>
    </source>
</evidence>
<evidence type="ECO:0000256" key="2">
    <source>
        <dbReference type="ARBA" id="ARBA00022679"/>
    </source>
</evidence>
<keyword evidence="6 11" id="KW-0547">Nucleotide-binding</keyword>
<dbReference type="PANTHER" id="PTHR11669">
    <property type="entry name" value="REPLICATION FACTOR C / DNA POLYMERASE III GAMMA-TAU SUBUNIT"/>
    <property type="match status" value="1"/>
</dbReference>
<dbReference type="InterPro" id="IPR008921">
    <property type="entry name" value="DNA_pol3_clamp-load_cplx_C"/>
</dbReference>
<dbReference type="GO" id="GO:0003677">
    <property type="term" value="F:DNA binding"/>
    <property type="evidence" value="ECO:0007669"/>
    <property type="project" value="InterPro"/>
</dbReference>
<dbReference type="GO" id="GO:0003887">
    <property type="term" value="F:DNA-directed DNA polymerase activity"/>
    <property type="evidence" value="ECO:0007669"/>
    <property type="project" value="UniProtKB-KW"/>
</dbReference>
<dbReference type="GO" id="GO:0046872">
    <property type="term" value="F:metal ion binding"/>
    <property type="evidence" value="ECO:0007669"/>
    <property type="project" value="UniProtKB-KW"/>
</dbReference>
<evidence type="ECO:0000256" key="7">
    <source>
        <dbReference type="ARBA" id="ARBA00022833"/>
    </source>
</evidence>
<dbReference type="NCBIfam" id="NF004046">
    <property type="entry name" value="PRK05563.1"/>
    <property type="match status" value="1"/>
</dbReference>
<dbReference type="EMBL" id="CP021255">
    <property type="protein sequence ID" value="AVD72225.1"/>
    <property type="molecule type" value="Genomic_DNA"/>
</dbReference>
<evidence type="ECO:0000259" key="13">
    <source>
        <dbReference type="SMART" id="SM00382"/>
    </source>
</evidence>
<dbReference type="NCBIfam" id="TIGR02397">
    <property type="entry name" value="dnaX_nterm"/>
    <property type="match status" value="1"/>
</dbReference>
<evidence type="ECO:0000313" key="15">
    <source>
        <dbReference type="Proteomes" id="UP000239867"/>
    </source>
</evidence>
<keyword evidence="15" id="KW-1185">Reference proteome</keyword>
<feature type="domain" description="AAA+ ATPase" evidence="13">
    <location>
        <begin position="50"/>
        <end position="192"/>
    </location>
</feature>
<feature type="compositionally biased region" description="Low complexity" evidence="12">
    <location>
        <begin position="400"/>
        <end position="427"/>
    </location>
</feature>
<evidence type="ECO:0000313" key="14">
    <source>
        <dbReference type="EMBL" id="AVD72225.1"/>
    </source>
</evidence>
<proteinExistence type="inferred from homology"/>
<dbReference type="Pfam" id="PF13177">
    <property type="entry name" value="DNA_pol3_delta2"/>
    <property type="match status" value="1"/>
</dbReference>
<feature type="region of interest" description="Disordered" evidence="12">
    <location>
        <begin position="398"/>
        <end position="505"/>
    </location>
</feature>
<dbReference type="PANTHER" id="PTHR11669:SF0">
    <property type="entry name" value="PROTEIN STICHEL-LIKE 2"/>
    <property type="match status" value="1"/>
</dbReference>
<dbReference type="InterPro" id="IPR003593">
    <property type="entry name" value="AAA+_ATPase"/>
</dbReference>
<keyword evidence="9 11" id="KW-0239">DNA-directed DNA polymerase</keyword>
<evidence type="ECO:0000256" key="6">
    <source>
        <dbReference type="ARBA" id="ARBA00022741"/>
    </source>
</evidence>
<evidence type="ECO:0000256" key="11">
    <source>
        <dbReference type="RuleBase" id="RU364063"/>
    </source>
</evidence>
<dbReference type="InterPro" id="IPR045085">
    <property type="entry name" value="HLD_clamp_pol_III_gamma_tau"/>
</dbReference>
<evidence type="ECO:0000256" key="8">
    <source>
        <dbReference type="ARBA" id="ARBA00022840"/>
    </source>
</evidence>
<dbReference type="InterPro" id="IPR012763">
    <property type="entry name" value="DNA_pol_III_sug/sutau_N"/>
</dbReference>
<feature type="region of interest" description="Disordered" evidence="12">
    <location>
        <begin position="635"/>
        <end position="663"/>
    </location>
</feature>
<dbReference type="SUPFAM" id="SSF52540">
    <property type="entry name" value="P-loop containing nucleoside triphosphate hydrolases"/>
    <property type="match status" value="1"/>
</dbReference>
<comment type="similarity">
    <text evidence="1 11">Belongs to the DnaX/STICHEL family.</text>
</comment>
<evidence type="ECO:0000256" key="9">
    <source>
        <dbReference type="ARBA" id="ARBA00022932"/>
    </source>
</evidence>
<sequence>MFLSGSSPLFYNAVSYLVLARKARPQRFAEVIGQRAVVRTLKNALAQDRVPHALIFSGVRGTGKTTLARIMAKALNCSGRQGVEPCNECQSCREIAAGTSVDLKEVDGASNRGIQEIRELKEGIRFQPSSSRYKIFIIDEVHMLTTEAFNALLKTLEEPPEHVYFMFATTELHKVPLTILSRCQRFELKRLPLAELRDHFAQLADREGIRISPKALDMVAREAAGSVRDGLSLLDQVFSYCGQEVSEADVQDVLGLVSRQAVAELGAALLEADLGRAFTLLGALQDQGLDLKRLASDLLHWFRELLLCSLGPKTEALLALTEDELAALRALVAPYDQDRLSAIFNLLMDAMAQPNAGRDPRLALEMAFIRAVQVAEVTPTAELISRFNELLGDAPLPAEPGTAAKRTAPARTAAAPAKPLPAKAGPLPEVPPTEAAARRPDGEQARANSPDMPPLPNAPPFDEAPPDCAPDPPPAFDAVPPPAGLPAAADMPQASSAAAPDSPVDSNALARRLEAEWQDFTEQVRKKMPWMGLSLQRALSKKVHGTTLTVLFADLNDCIMLKQAAHTEELTTFVQAYFQAPLSVQIEEERAGTEEVNPLTGRTSTQERKALAAEPVVLTTLEVMAGQLGDIRISTGSAGKTAAGPDASAMDGFDSDLPQEDDE</sequence>
<comment type="function">
    <text evidence="11">DNA polymerase III is a complex, multichain enzyme responsible for most of the replicative synthesis in bacteria. This DNA polymerase also exhibits 3' to 5' exonuclease activity.</text>
</comment>
<dbReference type="CDD" id="cd18137">
    <property type="entry name" value="HLD_clamp_pol_III_gamma_tau"/>
    <property type="match status" value="1"/>
</dbReference>
<dbReference type="EC" id="2.7.7.7" evidence="11"/>
<dbReference type="SMART" id="SM00382">
    <property type="entry name" value="AAA"/>
    <property type="match status" value="1"/>
</dbReference>
<dbReference type="InterPro" id="IPR050238">
    <property type="entry name" value="DNA_Rep/Repair_Clamp_Loader"/>
</dbReference>
<evidence type="ECO:0000256" key="10">
    <source>
        <dbReference type="ARBA" id="ARBA00049244"/>
    </source>
</evidence>
<dbReference type="Gene3D" id="1.20.272.10">
    <property type="match status" value="1"/>
</dbReference>
<comment type="subunit">
    <text evidence="11">DNA polymerase III contains a core (composed of alpha, epsilon and theta chains) that associates with a tau subunit. This core dimerizes to form the POLIII' complex. PolIII' associates with the gamma complex (composed of gamma, delta, delta', psi and chi chains) and with the beta chain to form the complete DNA polymerase III complex.</text>
</comment>
<keyword evidence="5" id="KW-0479">Metal-binding</keyword>
<dbReference type="Pfam" id="PF12169">
    <property type="entry name" value="DNA_pol3_gamma3"/>
    <property type="match status" value="1"/>
</dbReference>
<comment type="catalytic activity">
    <reaction evidence="10 11">
        <text>DNA(n) + a 2'-deoxyribonucleoside 5'-triphosphate = DNA(n+1) + diphosphate</text>
        <dbReference type="Rhea" id="RHEA:22508"/>
        <dbReference type="Rhea" id="RHEA-COMP:17339"/>
        <dbReference type="Rhea" id="RHEA-COMP:17340"/>
        <dbReference type="ChEBI" id="CHEBI:33019"/>
        <dbReference type="ChEBI" id="CHEBI:61560"/>
        <dbReference type="ChEBI" id="CHEBI:173112"/>
        <dbReference type="EC" id="2.7.7.7"/>
    </reaction>
</comment>
<evidence type="ECO:0000256" key="3">
    <source>
        <dbReference type="ARBA" id="ARBA00022695"/>
    </source>
</evidence>
<dbReference type="CDD" id="cd00009">
    <property type="entry name" value="AAA"/>
    <property type="match status" value="1"/>
</dbReference>
<dbReference type="Gene3D" id="1.10.8.60">
    <property type="match status" value="1"/>
</dbReference>
<keyword evidence="4 11" id="KW-0235">DNA replication</keyword>
<dbReference type="GO" id="GO:0006261">
    <property type="term" value="P:DNA-templated DNA replication"/>
    <property type="evidence" value="ECO:0007669"/>
    <property type="project" value="TreeGrafter"/>
</dbReference>
<dbReference type="Proteomes" id="UP000239867">
    <property type="component" value="Chromosome"/>
</dbReference>
<evidence type="ECO:0000256" key="4">
    <source>
        <dbReference type="ARBA" id="ARBA00022705"/>
    </source>
</evidence>
<feature type="compositionally biased region" description="Acidic residues" evidence="12">
    <location>
        <begin position="653"/>
        <end position="663"/>
    </location>
</feature>
<accession>A0A2L1GR99</accession>
<evidence type="ECO:0000256" key="1">
    <source>
        <dbReference type="ARBA" id="ARBA00006360"/>
    </source>
</evidence>
<dbReference type="Pfam" id="PF22608">
    <property type="entry name" value="DNAX_ATPase_lid"/>
    <property type="match status" value="1"/>
</dbReference>
<name>A0A2L1GR99_9BACT</name>
<keyword evidence="2 11" id="KW-0808">Transferase</keyword>